<dbReference type="KEGG" id="rue:DT065_04135"/>
<evidence type="ECO:0000259" key="2">
    <source>
        <dbReference type="Pfam" id="PF07331"/>
    </source>
</evidence>
<feature type="transmembrane region" description="Helical" evidence="1">
    <location>
        <begin position="69"/>
        <end position="88"/>
    </location>
</feature>
<feature type="transmembrane region" description="Helical" evidence="1">
    <location>
        <begin position="7"/>
        <end position="26"/>
    </location>
</feature>
<feature type="transmembrane region" description="Helical" evidence="1">
    <location>
        <begin position="118"/>
        <end position="140"/>
    </location>
</feature>
<feature type="transmembrane region" description="Helical" evidence="1">
    <location>
        <begin position="94"/>
        <end position="111"/>
    </location>
</feature>
<keyword evidence="1" id="KW-0812">Transmembrane</keyword>
<evidence type="ECO:0000256" key="1">
    <source>
        <dbReference type="SAM" id="Phobius"/>
    </source>
</evidence>
<accession>A0A345BWF5</accession>
<dbReference type="OrthoDB" id="2426743at2"/>
<name>A0A345BWF5_9BACI</name>
<dbReference type="InterPro" id="IPR009936">
    <property type="entry name" value="DUF1468"/>
</dbReference>
<dbReference type="EMBL" id="CP031092">
    <property type="protein sequence ID" value="AXF55286.1"/>
    <property type="molecule type" value="Genomic_DNA"/>
</dbReference>
<evidence type="ECO:0000313" key="4">
    <source>
        <dbReference type="Proteomes" id="UP000252100"/>
    </source>
</evidence>
<organism evidence="3 4">
    <name type="scientific">Salicibibacter kimchii</name>
    <dbReference type="NCBI Taxonomy" id="2099786"/>
    <lineage>
        <taxon>Bacteria</taxon>
        <taxon>Bacillati</taxon>
        <taxon>Bacillota</taxon>
        <taxon>Bacilli</taxon>
        <taxon>Bacillales</taxon>
        <taxon>Bacillaceae</taxon>
        <taxon>Salicibibacter</taxon>
    </lineage>
</organism>
<keyword evidence="4" id="KW-1185">Reference proteome</keyword>
<reference evidence="3 4" key="1">
    <citation type="journal article" date="2018" name="J. Microbiol.">
        <title>Salicibibacter kimchii gen. nov., sp. nov., a moderately halophilic and alkalitolerant bacterium in the family Bacillaceae, isolated from kimchi.</title>
        <authorList>
            <person name="Jang J.Y."/>
            <person name="Oh Y.J."/>
            <person name="Lim S.K."/>
            <person name="Park H.K."/>
            <person name="Lee C."/>
            <person name="Kim J.Y."/>
            <person name="Lee M.A."/>
            <person name="Choi H.J."/>
        </authorList>
    </citation>
    <scope>NUCLEOTIDE SEQUENCE [LARGE SCALE GENOMIC DNA]</scope>
    <source>
        <strain evidence="3 4">NKC1-1</strain>
    </source>
</reference>
<dbReference type="Proteomes" id="UP000252100">
    <property type="component" value="Chromosome"/>
</dbReference>
<dbReference type="Pfam" id="PF07331">
    <property type="entry name" value="TctB"/>
    <property type="match status" value="1"/>
</dbReference>
<gene>
    <name evidence="3" type="ORF">DT065_04135</name>
</gene>
<sequence>MKFLNKYIATILFVLSIVYITTSFLLPSYPHVPVDSDFFPLILGFLLLFLSVILFFTKDSEKYSLYVPKGDLLALLGVAFLIFLYIFLLEILGFLIVTAAFIYICSLFLGYRNHVVSVIVALVFPVSIYFLFTEFLMISLPSGILPF</sequence>
<protein>
    <submittedName>
        <fullName evidence="3">Tripartite tricarboxylate transporter TctB family protein</fullName>
    </submittedName>
</protein>
<keyword evidence="1" id="KW-0472">Membrane</keyword>
<proteinExistence type="predicted"/>
<dbReference type="AlphaFoldDB" id="A0A345BWF5"/>
<dbReference type="RefSeq" id="WP_114371137.1">
    <property type="nucleotide sequence ID" value="NZ_CP031092.1"/>
</dbReference>
<feature type="domain" description="DUF1468" evidence="2">
    <location>
        <begin position="8"/>
        <end position="141"/>
    </location>
</feature>
<keyword evidence="1" id="KW-1133">Transmembrane helix</keyword>
<evidence type="ECO:0000313" key="3">
    <source>
        <dbReference type="EMBL" id="AXF55286.1"/>
    </source>
</evidence>
<feature type="transmembrane region" description="Helical" evidence="1">
    <location>
        <begin position="38"/>
        <end position="57"/>
    </location>
</feature>